<dbReference type="InterPro" id="IPR036426">
    <property type="entry name" value="Bulb-type_lectin_dom_sf"/>
</dbReference>
<keyword evidence="3" id="KW-0472">Membrane</keyword>
<reference evidence="5" key="1">
    <citation type="journal article" date="2022" name="Plant J.">
        <title>Strategies of tolerance reflected in two North American maple genomes.</title>
        <authorList>
            <person name="McEvoy S.L."/>
            <person name="Sezen U.U."/>
            <person name="Trouern-Trend A."/>
            <person name="McMahon S.M."/>
            <person name="Schaberg P.G."/>
            <person name="Yang J."/>
            <person name="Wegrzyn J.L."/>
            <person name="Swenson N.G."/>
        </authorList>
    </citation>
    <scope>NUCLEOTIDE SEQUENCE</scope>
    <source>
        <strain evidence="5">NS2018</strain>
    </source>
</reference>
<feature type="signal peptide" evidence="4">
    <location>
        <begin position="1"/>
        <end position="26"/>
    </location>
</feature>
<evidence type="ECO:0000256" key="3">
    <source>
        <dbReference type="SAM" id="Phobius"/>
    </source>
</evidence>
<evidence type="ECO:0000256" key="1">
    <source>
        <dbReference type="ARBA" id="ARBA00022729"/>
    </source>
</evidence>
<feature type="transmembrane region" description="Helical" evidence="3">
    <location>
        <begin position="50"/>
        <end position="67"/>
    </location>
</feature>
<organism evidence="5 6">
    <name type="scientific">Acer saccharum</name>
    <name type="common">Sugar maple</name>
    <dbReference type="NCBI Taxonomy" id="4024"/>
    <lineage>
        <taxon>Eukaryota</taxon>
        <taxon>Viridiplantae</taxon>
        <taxon>Streptophyta</taxon>
        <taxon>Embryophyta</taxon>
        <taxon>Tracheophyta</taxon>
        <taxon>Spermatophyta</taxon>
        <taxon>Magnoliopsida</taxon>
        <taxon>eudicotyledons</taxon>
        <taxon>Gunneridae</taxon>
        <taxon>Pentapetalae</taxon>
        <taxon>rosids</taxon>
        <taxon>malvids</taxon>
        <taxon>Sapindales</taxon>
        <taxon>Sapindaceae</taxon>
        <taxon>Hippocastanoideae</taxon>
        <taxon>Acereae</taxon>
        <taxon>Acer</taxon>
    </lineage>
</organism>
<gene>
    <name evidence="5" type="ORF">LWI29_008854</name>
</gene>
<sequence length="184" mass="20618">MATKGRIDMLVRFSCLLLLLTGNSYSQRDKLLQADELKDGDDLLSAFGKFIAAGIVLLVPLLCYLCYKAWRKLKAEDTKIQVGNPSCSTPKRYIGIWYHRATDTGTLWYPVWPVWVVNRDAPIFDTSGNLTTDPTDGNLKIFHTGGNPIAKTSVQGASNNTSASVQLFWKLEILSCTRRIQMDR</sequence>
<dbReference type="Proteomes" id="UP001168877">
    <property type="component" value="Unassembled WGS sequence"/>
</dbReference>
<evidence type="ECO:0000313" key="5">
    <source>
        <dbReference type="EMBL" id="KAK0595664.1"/>
    </source>
</evidence>
<accession>A0AA39SUG3</accession>
<dbReference type="SUPFAM" id="SSF51110">
    <property type="entry name" value="alpha-D-mannose-specific plant lectins"/>
    <property type="match status" value="1"/>
</dbReference>
<reference evidence="5" key="2">
    <citation type="submission" date="2023-06" db="EMBL/GenBank/DDBJ databases">
        <authorList>
            <person name="Swenson N.G."/>
            <person name="Wegrzyn J.L."/>
            <person name="Mcevoy S.L."/>
        </authorList>
    </citation>
    <scope>NUCLEOTIDE SEQUENCE</scope>
    <source>
        <strain evidence="5">NS2018</strain>
        <tissue evidence="5">Leaf</tissue>
    </source>
</reference>
<keyword evidence="2" id="KW-1015">Disulfide bond</keyword>
<feature type="chain" id="PRO_5041240154" evidence="4">
    <location>
        <begin position="27"/>
        <end position="184"/>
    </location>
</feature>
<keyword evidence="3" id="KW-1133">Transmembrane helix</keyword>
<name>A0AA39SUG3_ACESA</name>
<evidence type="ECO:0000256" key="4">
    <source>
        <dbReference type="SAM" id="SignalP"/>
    </source>
</evidence>
<dbReference type="EMBL" id="JAUESC010000004">
    <property type="protein sequence ID" value="KAK0595664.1"/>
    <property type="molecule type" value="Genomic_DNA"/>
</dbReference>
<proteinExistence type="predicted"/>
<dbReference type="AlphaFoldDB" id="A0AA39SUG3"/>
<comment type="caution">
    <text evidence="5">The sequence shown here is derived from an EMBL/GenBank/DDBJ whole genome shotgun (WGS) entry which is preliminary data.</text>
</comment>
<keyword evidence="3" id="KW-0812">Transmembrane</keyword>
<evidence type="ECO:0000256" key="2">
    <source>
        <dbReference type="ARBA" id="ARBA00023157"/>
    </source>
</evidence>
<keyword evidence="1 4" id="KW-0732">Signal</keyword>
<protein>
    <submittedName>
        <fullName evidence="5">Uncharacterized protein</fullName>
    </submittedName>
</protein>
<evidence type="ECO:0000313" key="6">
    <source>
        <dbReference type="Proteomes" id="UP001168877"/>
    </source>
</evidence>
<keyword evidence="6" id="KW-1185">Reference proteome</keyword>